<dbReference type="EMBL" id="LQPW01000153">
    <property type="protein sequence ID" value="ORW91946.1"/>
    <property type="molecule type" value="Genomic_DNA"/>
</dbReference>
<comment type="similarity">
    <text evidence="1">Belongs to the thioesterase family.</text>
</comment>
<keyword evidence="7" id="KW-1185">Reference proteome</keyword>
<organism evidence="6 7">
    <name type="scientific">Mycobacterium szulgai</name>
    <dbReference type="NCBI Taxonomy" id="1787"/>
    <lineage>
        <taxon>Bacteria</taxon>
        <taxon>Bacillati</taxon>
        <taxon>Actinomycetota</taxon>
        <taxon>Actinomycetes</taxon>
        <taxon>Mycobacteriales</taxon>
        <taxon>Mycobacteriaceae</taxon>
        <taxon>Mycobacterium</taxon>
    </lineage>
</organism>
<evidence type="ECO:0000256" key="1">
    <source>
        <dbReference type="ARBA" id="ARBA00007169"/>
    </source>
</evidence>
<gene>
    <name evidence="6" type="ORF">AWC27_09560</name>
</gene>
<protein>
    <recommendedName>
        <fullName evidence="2">Thioesterase TesA</fullName>
    </recommendedName>
</protein>
<dbReference type="PANTHER" id="PTHR11487">
    <property type="entry name" value="THIOESTERASE"/>
    <property type="match status" value="1"/>
</dbReference>
<accession>A0A1X2DUY8</accession>
<comment type="caution">
    <text evidence="6">The sequence shown here is derived from an EMBL/GenBank/DDBJ whole genome shotgun (WGS) entry which is preliminary data.</text>
</comment>
<dbReference type="SUPFAM" id="SSF53474">
    <property type="entry name" value="alpha/beta-Hydrolases"/>
    <property type="match status" value="1"/>
</dbReference>
<evidence type="ECO:0000313" key="6">
    <source>
        <dbReference type="EMBL" id="ORW91946.1"/>
    </source>
</evidence>
<reference evidence="6 7" key="1">
    <citation type="submission" date="2016-01" db="EMBL/GenBank/DDBJ databases">
        <title>The new phylogeny of the genus Mycobacterium.</title>
        <authorList>
            <person name="Tarcisio F."/>
            <person name="Conor M."/>
            <person name="Antonella G."/>
            <person name="Elisabetta G."/>
            <person name="Giulia F.S."/>
            <person name="Sara T."/>
            <person name="Anna F."/>
            <person name="Clotilde B."/>
            <person name="Roberto B."/>
            <person name="Veronica D.S."/>
            <person name="Fabio R."/>
            <person name="Monica P."/>
            <person name="Olivier J."/>
            <person name="Enrico T."/>
            <person name="Nicola S."/>
        </authorList>
    </citation>
    <scope>NUCLEOTIDE SEQUENCE [LARGE SCALE GENOMIC DNA]</scope>
    <source>
        <strain evidence="6 7">DSM 44166</strain>
    </source>
</reference>
<evidence type="ECO:0000256" key="2">
    <source>
        <dbReference type="ARBA" id="ARBA00015007"/>
    </source>
</evidence>
<comment type="catalytic activity">
    <reaction evidence="4">
        <text>a fatty acyl-CoA + H2O = a fatty acid + CoA + H(+)</text>
        <dbReference type="Rhea" id="RHEA:16781"/>
        <dbReference type="ChEBI" id="CHEBI:15377"/>
        <dbReference type="ChEBI" id="CHEBI:15378"/>
        <dbReference type="ChEBI" id="CHEBI:28868"/>
        <dbReference type="ChEBI" id="CHEBI:57287"/>
        <dbReference type="ChEBI" id="CHEBI:77636"/>
    </reaction>
</comment>
<dbReference type="Gene3D" id="3.40.50.1820">
    <property type="entry name" value="alpha/beta hydrolase"/>
    <property type="match status" value="1"/>
</dbReference>
<evidence type="ECO:0000259" key="5">
    <source>
        <dbReference type="Pfam" id="PF00975"/>
    </source>
</evidence>
<evidence type="ECO:0000256" key="4">
    <source>
        <dbReference type="ARBA" id="ARBA00024293"/>
    </source>
</evidence>
<sequence>MFIFFMVLVRRRDEISARLRSAPDPARIPDPEPPQGFFKNSPSGLRIVRFVRLFCFHHAGGGGLAFNAWGKALRPAFDVIAVEVANRERFTTLRHLVDEVNDQLGSSLDEPHMFFGHSFGALLAYRLTCLRATAGSALPRAVFLSAYAPPHLRPPIHVVDLHDDHQLATFLADLGGMPSGLRRWPTLQERAVAATRHDLRLCLTDEETNTPELPCPIHVFGGSEDPLVTESDLYQWRSRTTADFSVQMLRGGHFYLRDRHRLFETLRPLMATIT</sequence>
<dbReference type="Pfam" id="PF00975">
    <property type="entry name" value="Thioesterase"/>
    <property type="match status" value="1"/>
</dbReference>
<dbReference type="Proteomes" id="UP000193317">
    <property type="component" value="Unassembled WGS sequence"/>
</dbReference>
<name>A0A1X2DUY8_MYCSZ</name>
<proteinExistence type="inferred from homology"/>
<dbReference type="InterPro" id="IPR012223">
    <property type="entry name" value="TEII"/>
</dbReference>
<dbReference type="PANTHER" id="PTHR11487:SF0">
    <property type="entry name" value="S-ACYL FATTY ACID SYNTHASE THIOESTERASE, MEDIUM CHAIN"/>
    <property type="match status" value="1"/>
</dbReference>
<dbReference type="GO" id="GO:0008610">
    <property type="term" value="P:lipid biosynthetic process"/>
    <property type="evidence" value="ECO:0007669"/>
    <property type="project" value="TreeGrafter"/>
</dbReference>
<keyword evidence="3" id="KW-0843">Virulence</keyword>
<dbReference type="AlphaFoldDB" id="A0A1X2DUY8"/>
<dbReference type="InterPro" id="IPR029058">
    <property type="entry name" value="AB_hydrolase_fold"/>
</dbReference>
<dbReference type="InterPro" id="IPR001031">
    <property type="entry name" value="Thioesterase"/>
</dbReference>
<evidence type="ECO:0000256" key="3">
    <source>
        <dbReference type="ARBA" id="ARBA00023026"/>
    </source>
</evidence>
<feature type="domain" description="Thioesterase" evidence="5">
    <location>
        <begin position="52"/>
        <end position="266"/>
    </location>
</feature>
<evidence type="ECO:0000313" key="7">
    <source>
        <dbReference type="Proteomes" id="UP000193317"/>
    </source>
</evidence>